<dbReference type="InterPro" id="IPR028098">
    <property type="entry name" value="Glyco_trans_4-like_N"/>
</dbReference>
<organism evidence="4">
    <name type="scientific">Pseudoalteromonas sp. SD03</name>
    <dbReference type="NCBI Taxonomy" id="3231719"/>
    <lineage>
        <taxon>Bacteria</taxon>
        <taxon>Pseudomonadati</taxon>
        <taxon>Pseudomonadota</taxon>
        <taxon>Gammaproteobacteria</taxon>
        <taxon>Alteromonadales</taxon>
        <taxon>Pseudoalteromonadaceae</taxon>
        <taxon>Pseudoalteromonas</taxon>
    </lineage>
</organism>
<evidence type="ECO:0000259" key="2">
    <source>
        <dbReference type="Pfam" id="PF00534"/>
    </source>
</evidence>
<evidence type="ECO:0000256" key="1">
    <source>
        <dbReference type="ARBA" id="ARBA00022679"/>
    </source>
</evidence>
<name>A0AB39ATX5_9GAMM</name>
<proteinExistence type="predicted"/>
<dbReference type="Pfam" id="PF13439">
    <property type="entry name" value="Glyco_transf_4"/>
    <property type="match status" value="1"/>
</dbReference>
<dbReference type="GO" id="GO:0016757">
    <property type="term" value="F:glycosyltransferase activity"/>
    <property type="evidence" value="ECO:0007669"/>
    <property type="project" value="UniProtKB-KW"/>
</dbReference>
<keyword evidence="1 4" id="KW-0808">Transferase</keyword>
<dbReference type="Gene3D" id="3.40.50.2000">
    <property type="entry name" value="Glycogen Phosphorylase B"/>
    <property type="match status" value="2"/>
</dbReference>
<dbReference type="InterPro" id="IPR001296">
    <property type="entry name" value="Glyco_trans_1"/>
</dbReference>
<feature type="domain" description="Glycosyl transferase family 1" evidence="2">
    <location>
        <begin position="201"/>
        <end position="310"/>
    </location>
</feature>
<dbReference type="AlphaFoldDB" id="A0AB39ATX5"/>
<protein>
    <submittedName>
        <fullName evidence="4">Glycosyltransferase family 4 protein</fullName>
        <ecNumber evidence="4">2.4.-.-</ecNumber>
    </submittedName>
</protein>
<dbReference type="CDD" id="cd03801">
    <property type="entry name" value="GT4_PimA-like"/>
    <property type="match status" value="1"/>
</dbReference>
<dbReference type="GO" id="GO:0009103">
    <property type="term" value="P:lipopolysaccharide biosynthetic process"/>
    <property type="evidence" value="ECO:0007669"/>
    <property type="project" value="TreeGrafter"/>
</dbReference>
<dbReference type="RefSeq" id="WP_016899848.1">
    <property type="nucleotide sequence ID" value="NZ_CP162514.1"/>
</dbReference>
<evidence type="ECO:0000259" key="3">
    <source>
        <dbReference type="Pfam" id="PF13439"/>
    </source>
</evidence>
<dbReference type="PANTHER" id="PTHR46401">
    <property type="entry name" value="GLYCOSYLTRANSFERASE WBBK-RELATED"/>
    <property type="match status" value="1"/>
</dbReference>
<feature type="domain" description="Glycosyltransferase subfamily 4-like N-terminal" evidence="3">
    <location>
        <begin position="19"/>
        <end position="183"/>
    </location>
</feature>
<dbReference type="PANTHER" id="PTHR46401:SF2">
    <property type="entry name" value="GLYCOSYLTRANSFERASE WBBK-RELATED"/>
    <property type="match status" value="1"/>
</dbReference>
<sequence>MKKIKRLSVIGLRGIPNVMGGVETHCANLYSEIIKCSNDYEINVIGRDRYIIDSTYLGIKVKALPSIYTSSLETLFHTFISIFYAKFYLKSNIVHLHAVGSGLFMPMVRLLGMKGILTVHGADYKRSKWGRVAKFLLKSGERLGITFSNQTIVVGKQLSEELKSEYGKANNKITYIPNGIDINVDYDSEFAERDFLDSMEVEPKSYILYVGRLDPAKGIEDLIKAYKKSGTKLKLLIVGGSEHKGDFYHHITSYADKNIIFSGVLSGDRLMAAYKNTALYVLPSYHEGHPISVLEAINFNAPIIVSDIIPNLSLNLPSESYYKLADIDDLAFKLTEGKFNTVDRNQYIELYNWQTIAKETLIVYSKTS</sequence>
<dbReference type="EC" id="2.4.-.-" evidence="4"/>
<keyword evidence="4" id="KW-0328">Glycosyltransferase</keyword>
<reference evidence="4" key="1">
    <citation type="submission" date="2024-07" db="EMBL/GenBank/DDBJ databases">
        <authorList>
            <person name="Jiang Y."/>
            <person name="Qin Q."/>
        </authorList>
    </citation>
    <scope>NUCLEOTIDE SEQUENCE</scope>
    <source>
        <strain evidence="4">SD03</strain>
    </source>
</reference>
<dbReference type="SUPFAM" id="SSF53756">
    <property type="entry name" value="UDP-Glycosyltransferase/glycogen phosphorylase"/>
    <property type="match status" value="1"/>
</dbReference>
<accession>A0AB39ATX5</accession>
<dbReference type="Pfam" id="PF00534">
    <property type="entry name" value="Glycos_transf_1"/>
    <property type="match status" value="1"/>
</dbReference>
<gene>
    <name evidence="4" type="ORF">ABZP26_06935</name>
</gene>
<evidence type="ECO:0000313" key="4">
    <source>
        <dbReference type="EMBL" id="XDH88904.1"/>
    </source>
</evidence>
<dbReference type="EMBL" id="CP162514">
    <property type="protein sequence ID" value="XDH88904.1"/>
    <property type="molecule type" value="Genomic_DNA"/>
</dbReference>